<evidence type="ECO:0000313" key="3">
    <source>
        <dbReference type="Proteomes" id="UP000694844"/>
    </source>
</evidence>
<feature type="chain" id="PRO_5033997164" evidence="2">
    <location>
        <begin position="17"/>
        <end position="288"/>
    </location>
</feature>
<dbReference type="PANTHER" id="PTHR24043:SF8">
    <property type="entry name" value="EGF-LIKE DOMAIN-CONTAINING PROTEIN"/>
    <property type="match status" value="1"/>
</dbReference>
<dbReference type="InterPro" id="IPR042635">
    <property type="entry name" value="MEGF10/SREC1/2-like"/>
</dbReference>
<dbReference type="SUPFAM" id="SSF49785">
    <property type="entry name" value="Galactose-binding domain-like"/>
    <property type="match status" value="1"/>
</dbReference>
<gene>
    <name evidence="4" type="primary">LOC111111954</name>
</gene>
<evidence type="ECO:0000313" key="4">
    <source>
        <dbReference type="RefSeq" id="XP_022304883.1"/>
    </source>
</evidence>
<dbReference type="InterPro" id="IPR008979">
    <property type="entry name" value="Galactose-bd-like_sf"/>
</dbReference>
<keyword evidence="2" id="KW-0732">Signal</keyword>
<dbReference type="PANTHER" id="PTHR24043">
    <property type="entry name" value="SCAVENGER RECEPTOR CLASS F"/>
    <property type="match status" value="1"/>
</dbReference>
<dbReference type="GO" id="GO:0005044">
    <property type="term" value="F:scavenger receptor activity"/>
    <property type="evidence" value="ECO:0007669"/>
    <property type="project" value="InterPro"/>
</dbReference>
<keyword evidence="1" id="KW-0245">EGF-like domain</keyword>
<keyword evidence="3" id="KW-1185">Reference proteome</keyword>
<name>A0A8B8BNG7_CRAVI</name>
<evidence type="ECO:0000256" key="1">
    <source>
        <dbReference type="ARBA" id="ARBA00022536"/>
    </source>
</evidence>
<sequence>MFALCIVFGFFVASFAYENIALGKPAQEEFPYNHRNSSAGNAVDGKKTDLSGLGGQCSLSADNQRTATWWVNLGSVLSIHHITIYYRTDNVKWGYSNGYTVRFLGFSVYVSNTTDRLDENLCFKDNNFTRDTIKAVFSTDCMKHGQYVIYHNERLENKAYPAEYSEYAFNDLCEVEVYGCSTPGFYGASCSISCPDPNCRYCHIETGVCQGCKPGYQGHQCESVCTKGSYGQDCTLTCNDKCDGCNNEDGYCDRCKPGWMANNCQQRNVSPQLTVYPWFLWSRLYTYM</sequence>
<dbReference type="Proteomes" id="UP000694844">
    <property type="component" value="Chromosome 9"/>
</dbReference>
<accession>A0A8B8BNG7</accession>
<evidence type="ECO:0000256" key="2">
    <source>
        <dbReference type="SAM" id="SignalP"/>
    </source>
</evidence>
<dbReference type="GeneID" id="111111954"/>
<feature type="signal peptide" evidence="2">
    <location>
        <begin position="1"/>
        <end position="16"/>
    </location>
</feature>
<dbReference type="KEGG" id="cvn:111111954"/>
<dbReference type="RefSeq" id="XP_022304883.1">
    <property type="nucleotide sequence ID" value="XM_022449175.1"/>
</dbReference>
<protein>
    <submittedName>
        <fullName evidence="4">Multiple epidermal growth factor-like domains protein 10</fullName>
    </submittedName>
</protein>
<dbReference type="Gene3D" id="2.60.120.260">
    <property type="entry name" value="Galactose-binding domain-like"/>
    <property type="match status" value="1"/>
</dbReference>
<organism evidence="3 4">
    <name type="scientific">Crassostrea virginica</name>
    <name type="common">Eastern oyster</name>
    <dbReference type="NCBI Taxonomy" id="6565"/>
    <lineage>
        <taxon>Eukaryota</taxon>
        <taxon>Metazoa</taxon>
        <taxon>Spiralia</taxon>
        <taxon>Lophotrochozoa</taxon>
        <taxon>Mollusca</taxon>
        <taxon>Bivalvia</taxon>
        <taxon>Autobranchia</taxon>
        <taxon>Pteriomorphia</taxon>
        <taxon>Ostreida</taxon>
        <taxon>Ostreoidea</taxon>
        <taxon>Ostreidae</taxon>
        <taxon>Crassostrea</taxon>
    </lineage>
</organism>
<dbReference type="AlphaFoldDB" id="A0A8B8BNG7"/>
<reference evidence="4" key="1">
    <citation type="submission" date="2025-08" db="UniProtKB">
        <authorList>
            <consortium name="RefSeq"/>
        </authorList>
    </citation>
    <scope>IDENTIFICATION</scope>
    <source>
        <tissue evidence="4">Whole sample</tissue>
    </source>
</reference>
<proteinExistence type="predicted"/>